<evidence type="ECO:0000313" key="2">
    <source>
        <dbReference type="EMBL" id="GMG36932.1"/>
    </source>
</evidence>
<comment type="caution">
    <text evidence="2">The sequence shown here is derived from an EMBL/GenBank/DDBJ whole genome shotgun (WGS) entry which is preliminary data.</text>
</comment>
<evidence type="ECO:0000256" key="1">
    <source>
        <dbReference type="SAM" id="MobiDB-lite"/>
    </source>
</evidence>
<proteinExistence type="predicted"/>
<dbReference type="InterPro" id="IPR052779">
    <property type="entry name" value="WDR62"/>
</dbReference>
<name>A0AAN4YYI7_ASPOZ</name>
<dbReference type="PANTHER" id="PTHR45589">
    <property type="entry name" value="WD REPEAT DOMAIN 62, ISOFORM G"/>
    <property type="match status" value="1"/>
</dbReference>
<protein>
    <submittedName>
        <fullName evidence="2">Unnamed protein product</fullName>
    </submittedName>
</protein>
<accession>A0AAN4YYI7</accession>
<feature type="region of interest" description="Disordered" evidence="1">
    <location>
        <begin position="104"/>
        <end position="154"/>
    </location>
</feature>
<evidence type="ECO:0000313" key="3">
    <source>
        <dbReference type="Proteomes" id="UP001165205"/>
    </source>
</evidence>
<reference evidence="2" key="1">
    <citation type="submission" date="2023-04" db="EMBL/GenBank/DDBJ databases">
        <title>Aspergillus oryzae NBRC 4228.</title>
        <authorList>
            <person name="Ichikawa N."/>
            <person name="Sato H."/>
            <person name="Tonouchi N."/>
        </authorList>
    </citation>
    <scope>NUCLEOTIDE SEQUENCE</scope>
    <source>
        <strain evidence="2">NBRC 4228</strain>
    </source>
</reference>
<feature type="compositionally biased region" description="Polar residues" evidence="1">
    <location>
        <begin position="104"/>
        <end position="115"/>
    </location>
</feature>
<dbReference type="PANTHER" id="PTHR45589:SF1">
    <property type="entry name" value="WD REPEAT DOMAIN 62, ISOFORM G"/>
    <property type="match status" value="1"/>
</dbReference>
<dbReference type="EMBL" id="BSYA01000219">
    <property type="protein sequence ID" value="GMG36932.1"/>
    <property type="molecule type" value="Genomic_DNA"/>
</dbReference>
<gene>
    <name evidence="2" type="ORF">Aory04_001188700</name>
</gene>
<organism evidence="2 3">
    <name type="scientific">Aspergillus oryzae</name>
    <name type="common">Yellow koji mold</name>
    <dbReference type="NCBI Taxonomy" id="5062"/>
    <lineage>
        <taxon>Eukaryota</taxon>
        <taxon>Fungi</taxon>
        <taxon>Dikarya</taxon>
        <taxon>Ascomycota</taxon>
        <taxon>Pezizomycotina</taxon>
        <taxon>Eurotiomycetes</taxon>
        <taxon>Eurotiomycetidae</taxon>
        <taxon>Eurotiales</taxon>
        <taxon>Aspergillaceae</taxon>
        <taxon>Aspergillus</taxon>
        <taxon>Aspergillus subgen. Circumdati</taxon>
    </lineage>
</organism>
<sequence>MAHNSLNVKGKAVGAASSLRITPTNSPGLRPPRTPNKSPQHQATLSLQTVIGTTTTTPHGFSSHDQSKSFAICAGSAAILAELDEAGNVNQRFFRARPSASSVHPVTSFYHQSTPPSTPDTRARPLSGVKPTAHSAIPNGSPANELAESNSSRAWSSRERVKAVTSVSISPNGRFLAVGEVCGAKSHLTNSTRFTDFLLDWIWAQSLDLLNRKRRPFRRSTVNPY</sequence>
<dbReference type="Proteomes" id="UP001165205">
    <property type="component" value="Unassembled WGS sequence"/>
</dbReference>
<feature type="region of interest" description="Disordered" evidence="1">
    <location>
        <begin position="1"/>
        <end position="42"/>
    </location>
</feature>
<dbReference type="AlphaFoldDB" id="A0AAN4YYI7"/>